<evidence type="ECO:0000256" key="4">
    <source>
        <dbReference type="ARBA" id="ARBA00023136"/>
    </source>
</evidence>
<keyword evidence="3 5" id="KW-1133">Transmembrane helix</keyword>
<dbReference type="OrthoDB" id="148346at2157"/>
<dbReference type="Proteomes" id="UP000199215">
    <property type="component" value="Unassembled WGS sequence"/>
</dbReference>
<evidence type="ECO:0000256" key="5">
    <source>
        <dbReference type="SAM" id="Phobius"/>
    </source>
</evidence>
<dbReference type="InterPro" id="IPR007318">
    <property type="entry name" value="Phopholipid_MeTrfase"/>
</dbReference>
<evidence type="ECO:0000256" key="2">
    <source>
        <dbReference type="ARBA" id="ARBA00022692"/>
    </source>
</evidence>
<gene>
    <name evidence="6" type="ORF">SAMN05192561_1204</name>
</gene>
<feature type="transmembrane region" description="Helical" evidence="5">
    <location>
        <begin position="79"/>
        <end position="99"/>
    </location>
</feature>
<dbReference type="STRING" id="1267564.SAMN05192561_1204"/>
<keyword evidence="7" id="KW-1185">Reference proteome</keyword>
<name>A0A1H6JUS8_9EURY</name>
<feature type="transmembrane region" description="Helical" evidence="5">
    <location>
        <begin position="128"/>
        <end position="161"/>
    </location>
</feature>
<organism evidence="6 7">
    <name type="scientific">Halopenitus malekzadehii</name>
    <dbReference type="NCBI Taxonomy" id="1267564"/>
    <lineage>
        <taxon>Archaea</taxon>
        <taxon>Methanobacteriati</taxon>
        <taxon>Methanobacteriota</taxon>
        <taxon>Stenosarchaea group</taxon>
        <taxon>Halobacteria</taxon>
        <taxon>Halobacteriales</taxon>
        <taxon>Haloferacaceae</taxon>
        <taxon>Halopenitus</taxon>
    </lineage>
</organism>
<dbReference type="EMBL" id="FNWU01000020">
    <property type="protein sequence ID" value="SEH64741.1"/>
    <property type="molecule type" value="Genomic_DNA"/>
</dbReference>
<dbReference type="Gene3D" id="1.20.120.1630">
    <property type="match status" value="1"/>
</dbReference>
<dbReference type="GO" id="GO:0008168">
    <property type="term" value="F:methyltransferase activity"/>
    <property type="evidence" value="ECO:0007669"/>
    <property type="project" value="UniProtKB-KW"/>
</dbReference>
<evidence type="ECO:0000313" key="7">
    <source>
        <dbReference type="Proteomes" id="UP000199215"/>
    </source>
</evidence>
<evidence type="ECO:0000313" key="6">
    <source>
        <dbReference type="EMBL" id="SEH64741.1"/>
    </source>
</evidence>
<evidence type="ECO:0000256" key="3">
    <source>
        <dbReference type="ARBA" id="ARBA00022989"/>
    </source>
</evidence>
<protein>
    <submittedName>
        <fullName evidence="6">Protein-S-isoprenylcysteine O-methyltransferase Ste14</fullName>
    </submittedName>
</protein>
<dbReference type="AlphaFoldDB" id="A0A1H6JUS8"/>
<dbReference type="GO" id="GO:0012505">
    <property type="term" value="C:endomembrane system"/>
    <property type="evidence" value="ECO:0007669"/>
    <property type="project" value="UniProtKB-SubCell"/>
</dbReference>
<keyword evidence="4 5" id="KW-0472">Membrane</keyword>
<accession>A0A1H6JUS8</accession>
<dbReference type="Pfam" id="PF04191">
    <property type="entry name" value="PEMT"/>
    <property type="match status" value="1"/>
</dbReference>
<dbReference type="RefSeq" id="WP_092817854.1">
    <property type="nucleotide sequence ID" value="NZ_FNWU01000020.1"/>
</dbReference>
<keyword evidence="2 5" id="KW-0812">Transmembrane</keyword>
<sequence length="214" mass="23110">MTLLDLGSTPTVLVFGAGLVSALGVYVIVLASLLTDREWWPPGDRTPAYYCHWTLVAVFDVSFVATAVLEWGTWGLSRLVAVTGGVLALCGTAIFVWGARTMRSAETMGVTGDLYTDGPYGYTRNPQYVGMIVGVTGFAVVADARLVAVLAAVHVGWVLLLPRAEEPHLRAAFGEAYDRYVDRVPRFLGVRTVRRITEDGENESAPGETTVNGR</sequence>
<proteinExistence type="predicted"/>
<reference evidence="6 7" key="1">
    <citation type="submission" date="2016-10" db="EMBL/GenBank/DDBJ databases">
        <authorList>
            <person name="de Groot N.N."/>
        </authorList>
    </citation>
    <scope>NUCLEOTIDE SEQUENCE [LARGE SCALE GENOMIC DNA]</scope>
    <source>
        <strain evidence="6 7">IBRC-M10418</strain>
    </source>
</reference>
<feature type="transmembrane region" description="Helical" evidence="5">
    <location>
        <begin position="53"/>
        <end position="72"/>
    </location>
</feature>
<evidence type="ECO:0000256" key="1">
    <source>
        <dbReference type="ARBA" id="ARBA00004127"/>
    </source>
</evidence>
<feature type="transmembrane region" description="Helical" evidence="5">
    <location>
        <begin position="12"/>
        <end position="33"/>
    </location>
</feature>
<comment type="subcellular location">
    <subcellularLocation>
        <location evidence="1">Endomembrane system</location>
        <topology evidence="1">Multi-pass membrane protein</topology>
    </subcellularLocation>
</comment>
<keyword evidence="6" id="KW-0489">Methyltransferase</keyword>
<dbReference type="GO" id="GO:0032259">
    <property type="term" value="P:methylation"/>
    <property type="evidence" value="ECO:0007669"/>
    <property type="project" value="UniProtKB-KW"/>
</dbReference>
<keyword evidence="6" id="KW-0808">Transferase</keyword>